<sequence length="584" mass="64152">MLGRWGDFDSDVLLNANLSQEDHAYLDAGGGSSESMQQLARRHTADNSKQNLSSTMDRPVRTAATSTALAPPPLSRQTYRHVNAKCAMFSWMLESDSLRHTVFDALAPVWVAAKIAAGHTTIISPHVLDLVAQRLAKRFPGTALPSHGVLKDRQMHADSFCTILAHMITPVVTNTTIPECLFAVRSIVEAIVCHDVRGDASVQFRPIEAIEPIQAVSRTLPPLSRSSNVSAIYMEPAVNQSLTLDIPAALQLPSSLGSSRLVPGSSGAAPDMAAEARLVQEDQLKQKLRLRKYWSSQACETAAHILPEEIPLFQREDMRSRAKSREQSRYHDEATPMQVDTRPPTRTSCDSTSDIATSRPPTRLHSARLQDPFPVPNNDITQQEGTNESSMALVCTQCDINEATLWCSQCYTITCVRCWSASHSTPVPTIHVSLQQTDPLRSCVLTQSLTSLHQGPPLPLLRTPPTHTTHANALRRRQKGSRLHLTQPQEDSHTREATFHVANSLPLRVMSMPSLPGPLPDAARTTATEIISTKDPANTPADINPTMTKPSNLVTKRRQVLRHASVDINAMFLEKVTNSDLTIP</sequence>
<feature type="compositionally biased region" description="Polar residues" evidence="2">
    <location>
        <begin position="344"/>
        <end position="360"/>
    </location>
</feature>
<dbReference type="EMBL" id="KI913965">
    <property type="protein sequence ID" value="ETW00236.1"/>
    <property type="molecule type" value="Genomic_DNA"/>
</dbReference>
<feature type="region of interest" description="Disordered" evidence="2">
    <location>
        <begin position="322"/>
        <end position="376"/>
    </location>
</feature>
<dbReference type="GO" id="GO:0008270">
    <property type="term" value="F:zinc ion binding"/>
    <property type="evidence" value="ECO:0007669"/>
    <property type="project" value="UniProtKB-KW"/>
</dbReference>
<feature type="region of interest" description="Disordered" evidence="2">
    <location>
        <begin position="25"/>
        <end position="71"/>
    </location>
</feature>
<feature type="compositionally biased region" description="Polar residues" evidence="2">
    <location>
        <begin position="47"/>
        <end position="56"/>
    </location>
</feature>
<dbReference type="RefSeq" id="XP_008871261.1">
    <property type="nucleotide sequence ID" value="XM_008873039.1"/>
</dbReference>
<dbReference type="PROSITE" id="PS50119">
    <property type="entry name" value="ZF_BBOX"/>
    <property type="match status" value="1"/>
</dbReference>
<dbReference type="CDD" id="cd19757">
    <property type="entry name" value="Bbox1"/>
    <property type="match status" value="1"/>
</dbReference>
<evidence type="ECO:0000313" key="4">
    <source>
        <dbReference type="EMBL" id="ETW00236.1"/>
    </source>
</evidence>
<protein>
    <recommendedName>
        <fullName evidence="3">B box-type domain-containing protein</fullName>
    </recommendedName>
</protein>
<evidence type="ECO:0000259" key="3">
    <source>
        <dbReference type="PROSITE" id="PS50119"/>
    </source>
</evidence>
<name>A0A024U1C8_9STRA</name>
<dbReference type="AlphaFoldDB" id="A0A024U1C8"/>
<dbReference type="OrthoDB" id="76850at2759"/>
<feature type="region of interest" description="Disordered" evidence="2">
    <location>
        <begin position="455"/>
        <end position="496"/>
    </location>
</feature>
<dbReference type="InterPro" id="IPR000315">
    <property type="entry name" value="Znf_B-box"/>
</dbReference>
<feature type="domain" description="B box-type" evidence="3">
    <location>
        <begin position="390"/>
        <end position="425"/>
    </location>
</feature>
<proteinExistence type="predicted"/>
<reference evidence="4" key="1">
    <citation type="submission" date="2013-12" db="EMBL/GenBank/DDBJ databases">
        <title>The Genome Sequence of Aphanomyces invadans NJM9701.</title>
        <authorList>
            <consortium name="The Broad Institute Genomics Platform"/>
            <person name="Russ C."/>
            <person name="Tyler B."/>
            <person name="van West P."/>
            <person name="Dieguez-Uribeondo J."/>
            <person name="Young S.K."/>
            <person name="Zeng Q."/>
            <person name="Gargeya S."/>
            <person name="Fitzgerald M."/>
            <person name="Abouelleil A."/>
            <person name="Alvarado L."/>
            <person name="Chapman S.B."/>
            <person name="Gainer-Dewar J."/>
            <person name="Goldberg J."/>
            <person name="Griggs A."/>
            <person name="Gujja S."/>
            <person name="Hansen M."/>
            <person name="Howarth C."/>
            <person name="Imamovic A."/>
            <person name="Ireland A."/>
            <person name="Larimer J."/>
            <person name="McCowan C."/>
            <person name="Murphy C."/>
            <person name="Pearson M."/>
            <person name="Poon T.W."/>
            <person name="Priest M."/>
            <person name="Roberts A."/>
            <person name="Saif S."/>
            <person name="Shea T."/>
            <person name="Sykes S."/>
            <person name="Wortman J."/>
            <person name="Nusbaum C."/>
            <person name="Birren B."/>
        </authorList>
    </citation>
    <scope>NUCLEOTIDE SEQUENCE [LARGE SCALE GENOMIC DNA]</scope>
    <source>
        <strain evidence="4">NJM9701</strain>
    </source>
</reference>
<keyword evidence="1" id="KW-0479">Metal-binding</keyword>
<keyword evidence="1" id="KW-0862">Zinc</keyword>
<keyword evidence="1" id="KW-0863">Zinc-finger</keyword>
<feature type="compositionally biased region" description="Low complexity" evidence="2">
    <location>
        <begin position="460"/>
        <end position="470"/>
    </location>
</feature>
<gene>
    <name evidence="4" type="ORF">H310_07627</name>
</gene>
<accession>A0A024U1C8</accession>
<feature type="compositionally biased region" description="Basic and acidic residues" evidence="2">
    <location>
        <begin position="322"/>
        <end position="334"/>
    </location>
</feature>
<organism evidence="4">
    <name type="scientific">Aphanomyces invadans</name>
    <dbReference type="NCBI Taxonomy" id="157072"/>
    <lineage>
        <taxon>Eukaryota</taxon>
        <taxon>Sar</taxon>
        <taxon>Stramenopiles</taxon>
        <taxon>Oomycota</taxon>
        <taxon>Saprolegniomycetes</taxon>
        <taxon>Saprolegniales</taxon>
        <taxon>Verrucalvaceae</taxon>
        <taxon>Aphanomyces</taxon>
    </lineage>
</organism>
<evidence type="ECO:0000256" key="1">
    <source>
        <dbReference type="PROSITE-ProRule" id="PRU00024"/>
    </source>
</evidence>
<feature type="compositionally biased region" description="Basic residues" evidence="2">
    <location>
        <begin position="473"/>
        <end position="482"/>
    </location>
</feature>
<evidence type="ECO:0000256" key="2">
    <source>
        <dbReference type="SAM" id="MobiDB-lite"/>
    </source>
</evidence>
<dbReference type="VEuPathDB" id="FungiDB:H310_07627"/>
<dbReference type="GeneID" id="20084677"/>